<keyword evidence="1" id="KW-0472">Membrane</keyword>
<dbReference type="Proteomes" id="UP000473905">
    <property type="component" value="Unassembled WGS sequence"/>
</dbReference>
<evidence type="ECO:0000313" key="4">
    <source>
        <dbReference type="EMBL" id="KAA4099596.1"/>
    </source>
</evidence>
<dbReference type="AlphaFoldDB" id="A0A1Y4PWZ0"/>
<dbReference type="EMBL" id="VWKB01000012">
    <property type="protein sequence ID" value="KAA4099596.1"/>
    <property type="molecule type" value="Genomic_DNA"/>
</dbReference>
<protein>
    <submittedName>
        <fullName evidence="8">Uncharacterized protein</fullName>
    </submittedName>
</protein>
<dbReference type="EMBL" id="JAQNZF010000035">
    <property type="protein sequence ID" value="MDC2744642.1"/>
    <property type="molecule type" value="Genomic_DNA"/>
</dbReference>
<evidence type="ECO:0000313" key="11">
    <source>
        <dbReference type="Proteomes" id="UP000365824"/>
    </source>
</evidence>
<dbReference type="EMBL" id="VWFC01000007">
    <property type="protein sequence ID" value="KAB1327973.1"/>
    <property type="molecule type" value="Genomic_DNA"/>
</dbReference>
<reference evidence="8 9" key="1">
    <citation type="submission" date="2018-08" db="EMBL/GenBank/DDBJ databases">
        <title>A genome reference for cultivated species of the human gut microbiota.</title>
        <authorList>
            <person name="Zou Y."/>
            <person name="Xue W."/>
            <person name="Luo G."/>
        </authorList>
    </citation>
    <scope>NUCLEOTIDE SEQUENCE [LARGE SCALE GENOMIC DNA]</scope>
    <source>
        <strain evidence="8 9">AF04-46</strain>
    </source>
</reference>
<organism evidence="8 9">
    <name type="scientific">Bacteroides ovatus</name>
    <dbReference type="NCBI Taxonomy" id="28116"/>
    <lineage>
        <taxon>Bacteria</taxon>
        <taxon>Pseudomonadati</taxon>
        <taxon>Bacteroidota</taxon>
        <taxon>Bacteroidia</taxon>
        <taxon>Bacteroidales</taxon>
        <taxon>Bacteroidaceae</taxon>
        <taxon>Bacteroides</taxon>
    </lineage>
</organism>
<sequence length="113" mass="12721">MKQLYLHIMKWFLPVLFISYMAGITLFTHSHVVNGVTIVHSHPFKKGSEHSHTTVEFQLIHLLSHVLVTDSGLIPTFSVAALSLLCILFVRPQIEQFYRSCPGVISLRAPPIA</sequence>
<evidence type="ECO:0000313" key="7">
    <source>
        <dbReference type="EMBL" id="MDC2744642.1"/>
    </source>
</evidence>
<evidence type="ECO:0000256" key="1">
    <source>
        <dbReference type="SAM" id="Phobius"/>
    </source>
</evidence>
<evidence type="ECO:0000313" key="12">
    <source>
        <dbReference type="Proteomes" id="UP000375690"/>
    </source>
</evidence>
<reference evidence="10 11" key="2">
    <citation type="journal article" date="2019" name="Nat. Med.">
        <title>A library of human gut bacterial isolates paired with longitudinal multiomics data enables mechanistic microbiome research.</title>
        <authorList>
            <person name="Poyet M."/>
            <person name="Groussin M."/>
            <person name="Gibbons S.M."/>
            <person name="Avila-Pacheco J."/>
            <person name="Jiang X."/>
            <person name="Kearney S.M."/>
            <person name="Perrotta A.R."/>
            <person name="Berdy B."/>
            <person name="Zhao S."/>
            <person name="Lieberman T.D."/>
            <person name="Swanson P.K."/>
            <person name="Smith M."/>
            <person name="Roesemann S."/>
            <person name="Alexander J.E."/>
            <person name="Rich S.A."/>
            <person name="Livny J."/>
            <person name="Vlamakis H."/>
            <person name="Clish C."/>
            <person name="Bullock K."/>
            <person name="Deik A."/>
            <person name="Scott J."/>
            <person name="Pierce K.A."/>
            <person name="Xavier R.J."/>
            <person name="Alm E.J."/>
        </authorList>
    </citation>
    <scope>NUCLEOTIDE SEQUENCE [LARGE SCALE GENOMIC DNA]</scope>
    <source>
        <strain evidence="4 14">BIOML-A134</strain>
        <strain evidence="5 13">BIOML-A14</strain>
        <strain evidence="2 11">BIOML-A160</strain>
        <strain evidence="3 10">BIOML-A163</strain>
        <strain evidence="6 12">BIOML-A2</strain>
    </source>
</reference>
<feature type="transmembrane region" description="Helical" evidence="1">
    <location>
        <begin position="72"/>
        <end position="90"/>
    </location>
</feature>
<dbReference type="Proteomes" id="UP000323717">
    <property type="component" value="Unassembled WGS sequence"/>
</dbReference>
<dbReference type="GeneID" id="29452509"/>
<dbReference type="EMBL" id="QSBI01000030">
    <property type="protein sequence ID" value="RGX07143.1"/>
    <property type="molecule type" value="Genomic_DNA"/>
</dbReference>
<dbReference type="Proteomes" id="UP000286031">
    <property type="component" value="Unassembled WGS sequence"/>
</dbReference>
<accession>A0A1Y4PWZ0</accession>
<evidence type="ECO:0000313" key="9">
    <source>
        <dbReference type="Proteomes" id="UP000286031"/>
    </source>
</evidence>
<evidence type="ECO:0000313" key="14">
    <source>
        <dbReference type="Proteomes" id="UP000473905"/>
    </source>
</evidence>
<keyword evidence="1" id="KW-0812">Transmembrane</keyword>
<dbReference type="Proteomes" id="UP000375690">
    <property type="component" value="Unassembled WGS sequence"/>
</dbReference>
<dbReference type="EMBL" id="VWLB01000013">
    <property type="protein sequence ID" value="KAA3929102.1"/>
    <property type="molecule type" value="Genomic_DNA"/>
</dbReference>
<evidence type="ECO:0000313" key="8">
    <source>
        <dbReference type="EMBL" id="RGX07143.1"/>
    </source>
</evidence>
<dbReference type="EMBL" id="VWLE01000605">
    <property type="protein sequence ID" value="KAA3937489.1"/>
    <property type="molecule type" value="Genomic_DNA"/>
</dbReference>
<evidence type="ECO:0000313" key="5">
    <source>
        <dbReference type="EMBL" id="KAA4662936.1"/>
    </source>
</evidence>
<reference evidence="7" key="3">
    <citation type="submission" date="2022-10" db="EMBL/GenBank/DDBJ databases">
        <title>Human gut microbiome strain richness.</title>
        <authorList>
            <person name="Chen-Liaw A."/>
        </authorList>
    </citation>
    <scope>NUCLEOTIDE SEQUENCE</scope>
    <source>
        <strain evidence="7">BSD2780120875st1_E1_BSD2780120875_150330</strain>
    </source>
</reference>
<dbReference type="EMBL" id="VWFO01000023">
    <property type="protein sequence ID" value="KAA4662936.1"/>
    <property type="molecule type" value="Genomic_DNA"/>
</dbReference>
<dbReference type="RefSeq" id="WP_008776571.1">
    <property type="nucleotide sequence ID" value="NZ_CAAKNR010000001.1"/>
</dbReference>
<proteinExistence type="predicted"/>
<evidence type="ECO:0000313" key="3">
    <source>
        <dbReference type="EMBL" id="KAA3937489.1"/>
    </source>
</evidence>
<keyword evidence="1" id="KW-1133">Transmembrane helix</keyword>
<dbReference type="Proteomes" id="UP000435985">
    <property type="component" value="Unassembled WGS sequence"/>
</dbReference>
<gene>
    <name evidence="8" type="ORF">DWV35_20055</name>
    <name evidence="6" type="ORF">F3B53_08325</name>
    <name evidence="5" type="ORF">F3B98_17040</name>
    <name evidence="4" type="ORF">F3D66_10120</name>
    <name evidence="3" type="ORF">F3D71_26045</name>
    <name evidence="2" type="ORF">F3F25_09725</name>
    <name evidence="7" type="ORF">PO382_20750</name>
</gene>
<evidence type="ECO:0000313" key="10">
    <source>
        <dbReference type="Proteomes" id="UP000323717"/>
    </source>
</evidence>
<name>A0A1Y4PWZ0_BACOV</name>
<evidence type="ECO:0000313" key="13">
    <source>
        <dbReference type="Proteomes" id="UP000435985"/>
    </source>
</evidence>
<comment type="caution">
    <text evidence="8">The sequence shown here is derived from an EMBL/GenBank/DDBJ whole genome shotgun (WGS) entry which is preliminary data.</text>
</comment>
<evidence type="ECO:0000313" key="2">
    <source>
        <dbReference type="EMBL" id="KAA3929102.1"/>
    </source>
</evidence>
<evidence type="ECO:0000313" key="6">
    <source>
        <dbReference type="EMBL" id="KAB1327973.1"/>
    </source>
</evidence>
<keyword evidence="14" id="KW-1185">Reference proteome</keyword>
<dbReference type="Proteomes" id="UP001219389">
    <property type="component" value="Unassembled WGS sequence"/>
</dbReference>
<feature type="transmembrane region" description="Helical" evidence="1">
    <location>
        <begin position="12"/>
        <end position="32"/>
    </location>
</feature>
<dbReference type="Proteomes" id="UP000365824">
    <property type="component" value="Unassembled WGS sequence"/>
</dbReference>